<dbReference type="InterPro" id="IPR001638">
    <property type="entry name" value="Solute-binding_3/MltF_N"/>
</dbReference>
<keyword evidence="3 4" id="KW-0732">Signal</keyword>
<feature type="chain" id="PRO_5045590890" evidence="4">
    <location>
        <begin position="32"/>
        <end position="309"/>
    </location>
</feature>
<dbReference type="Gene3D" id="3.40.190.10">
    <property type="entry name" value="Periplasmic binding protein-like II"/>
    <property type="match status" value="2"/>
</dbReference>
<dbReference type="InterPro" id="IPR051455">
    <property type="entry name" value="Bact_solute-bind_prot3"/>
</dbReference>
<organism evidence="6 7">
    <name type="scientific">Pseudorhodoferax aquiterrae</name>
    <dbReference type="NCBI Taxonomy" id="747304"/>
    <lineage>
        <taxon>Bacteria</taxon>
        <taxon>Pseudomonadati</taxon>
        <taxon>Pseudomonadota</taxon>
        <taxon>Betaproteobacteria</taxon>
        <taxon>Burkholderiales</taxon>
        <taxon>Comamonadaceae</taxon>
    </lineage>
</organism>
<dbReference type="PANTHER" id="PTHR30085">
    <property type="entry name" value="AMINO ACID ABC TRANSPORTER PERMEASE"/>
    <property type="match status" value="1"/>
</dbReference>
<keyword evidence="2" id="KW-0813">Transport</keyword>
<keyword evidence="7" id="KW-1185">Reference proteome</keyword>
<gene>
    <name evidence="6" type="primary">gltI</name>
    <name evidence="6" type="ORF">GCM10007320_11670</name>
</gene>
<comment type="similarity">
    <text evidence="1">Belongs to the bacterial solute-binding protein 3 family.</text>
</comment>
<proteinExistence type="inferred from homology"/>
<evidence type="ECO:0000313" key="6">
    <source>
        <dbReference type="EMBL" id="GHC74477.1"/>
    </source>
</evidence>
<dbReference type="Proteomes" id="UP000626210">
    <property type="component" value="Unassembled WGS sequence"/>
</dbReference>
<reference evidence="7" key="1">
    <citation type="journal article" date="2019" name="Int. J. Syst. Evol. Microbiol.">
        <title>The Global Catalogue of Microorganisms (GCM) 10K type strain sequencing project: providing services to taxonomists for standard genome sequencing and annotation.</title>
        <authorList>
            <consortium name="The Broad Institute Genomics Platform"/>
            <consortium name="The Broad Institute Genome Sequencing Center for Infectious Disease"/>
            <person name="Wu L."/>
            <person name="Ma J."/>
        </authorList>
    </citation>
    <scope>NUCLEOTIDE SEQUENCE [LARGE SCALE GENOMIC DNA]</scope>
    <source>
        <strain evidence="7">KCTC 23314</strain>
    </source>
</reference>
<evidence type="ECO:0000256" key="1">
    <source>
        <dbReference type="ARBA" id="ARBA00010333"/>
    </source>
</evidence>
<comment type="caution">
    <text evidence="6">The sequence shown here is derived from an EMBL/GenBank/DDBJ whole genome shotgun (WGS) entry which is preliminary data.</text>
</comment>
<feature type="signal peptide" evidence="4">
    <location>
        <begin position="1"/>
        <end position="31"/>
    </location>
</feature>
<dbReference type="SMART" id="SM00062">
    <property type="entry name" value="PBPb"/>
    <property type="match status" value="1"/>
</dbReference>
<sequence>MHPSSPFHAVHPFHRTAASLVLAIFACAANAQSTPAPSTFDKIKATGAVVLGVREASAPMAYALGAQDKFVGYHVELCEHVLKEIAPGARFDYKVLTAQNTMSLVQNGTVDIGCGPTTNNLTRQQQVAFALTSYVSQVRMAVRADSGITSFEQLAGRNVAASTGTTAVQLLRNYAKMKNIEIPTVLGKDHFDSFLMLESGRADAFVLDDNLLAGLIANGRNPTGYRIVGEALASEPIALLFRKDDPAFKKAVDDSLRRFMLSGEAARLYAKWFMSPIPPKNANLNLPMSETLQQLFREPNDKPLESYAK</sequence>
<evidence type="ECO:0000256" key="3">
    <source>
        <dbReference type="ARBA" id="ARBA00022729"/>
    </source>
</evidence>
<name>A0ABQ3FXB1_9BURK</name>
<evidence type="ECO:0000313" key="7">
    <source>
        <dbReference type="Proteomes" id="UP000626210"/>
    </source>
</evidence>
<dbReference type="CDD" id="cd13688">
    <property type="entry name" value="PBP2_GltI_DEBP"/>
    <property type="match status" value="1"/>
</dbReference>
<feature type="domain" description="Solute-binding protein family 3/N-terminal" evidence="5">
    <location>
        <begin position="48"/>
        <end position="276"/>
    </location>
</feature>
<dbReference type="SUPFAM" id="SSF53850">
    <property type="entry name" value="Periplasmic binding protein-like II"/>
    <property type="match status" value="1"/>
</dbReference>
<dbReference type="Pfam" id="PF00497">
    <property type="entry name" value="SBP_bac_3"/>
    <property type="match status" value="1"/>
</dbReference>
<accession>A0ABQ3FXB1</accession>
<evidence type="ECO:0000256" key="2">
    <source>
        <dbReference type="ARBA" id="ARBA00022448"/>
    </source>
</evidence>
<evidence type="ECO:0000259" key="5">
    <source>
        <dbReference type="SMART" id="SM00062"/>
    </source>
</evidence>
<dbReference type="PANTHER" id="PTHR30085:SF2">
    <property type="entry name" value="GLUTAMATE_ASPARTATE IMPORT SOLUTE-BINDING PROTEIN"/>
    <property type="match status" value="1"/>
</dbReference>
<protein>
    <submittedName>
        <fullName evidence="6">Amino acid ABC transporter substrate-binding protein</fullName>
    </submittedName>
</protein>
<evidence type="ECO:0000256" key="4">
    <source>
        <dbReference type="SAM" id="SignalP"/>
    </source>
</evidence>
<dbReference type="EMBL" id="BMYK01000003">
    <property type="protein sequence ID" value="GHC74477.1"/>
    <property type="molecule type" value="Genomic_DNA"/>
</dbReference>